<accession>A0A314XIJ2</accession>
<dbReference type="Gene3D" id="2.60.120.330">
    <property type="entry name" value="B-lactam Antibiotic, Isopenicillin N Synthase, Chain"/>
    <property type="match status" value="1"/>
</dbReference>
<evidence type="ECO:0000256" key="4">
    <source>
        <dbReference type="ARBA" id="ARBA00074102"/>
    </source>
</evidence>
<dbReference type="AlphaFoldDB" id="A0A314XIJ2"/>
<proteinExistence type="inferred from homology"/>
<dbReference type="GO" id="GO:0046872">
    <property type="term" value="F:metal ion binding"/>
    <property type="evidence" value="ECO:0007669"/>
    <property type="project" value="UniProtKB-KW"/>
</dbReference>
<evidence type="ECO:0000256" key="3">
    <source>
        <dbReference type="ARBA" id="ARBA00054658"/>
    </source>
</evidence>
<dbReference type="InterPro" id="IPR005123">
    <property type="entry name" value="Oxoglu/Fe-dep_dioxygenase_dom"/>
</dbReference>
<evidence type="ECO:0000259" key="7">
    <source>
        <dbReference type="PROSITE" id="PS51471"/>
    </source>
</evidence>
<dbReference type="InterPro" id="IPR026992">
    <property type="entry name" value="DIOX_N"/>
</dbReference>
<comment type="similarity">
    <text evidence="6">Belongs to the iron/ascorbate-dependent oxidoreductase family.</text>
</comment>
<dbReference type="PROSITE" id="PS51471">
    <property type="entry name" value="FE2OG_OXY"/>
    <property type="match status" value="1"/>
</dbReference>
<gene>
    <name evidence="8" type="ORF">Pyn_30347</name>
</gene>
<reference evidence="8 9" key="1">
    <citation type="submission" date="2018-02" db="EMBL/GenBank/DDBJ databases">
        <title>Draft genome of wild Prunus yedoensis var. nudiflora.</title>
        <authorList>
            <person name="Baek S."/>
            <person name="Kim J.-H."/>
            <person name="Choi K."/>
            <person name="Kim G.-B."/>
            <person name="Cho A."/>
            <person name="Jang H."/>
            <person name="Shin C.-H."/>
            <person name="Yu H.-J."/>
            <person name="Mun J.-H."/>
        </authorList>
    </citation>
    <scope>NUCLEOTIDE SEQUENCE [LARGE SCALE GENOMIC DNA]</scope>
    <source>
        <strain evidence="9">cv. Jeju island</strain>
        <tissue evidence="8">Leaf</tissue>
    </source>
</reference>
<organism evidence="8 9">
    <name type="scientific">Prunus yedoensis var. nudiflora</name>
    <dbReference type="NCBI Taxonomy" id="2094558"/>
    <lineage>
        <taxon>Eukaryota</taxon>
        <taxon>Viridiplantae</taxon>
        <taxon>Streptophyta</taxon>
        <taxon>Embryophyta</taxon>
        <taxon>Tracheophyta</taxon>
        <taxon>Spermatophyta</taxon>
        <taxon>Magnoliopsida</taxon>
        <taxon>eudicotyledons</taxon>
        <taxon>Gunneridae</taxon>
        <taxon>Pentapetalae</taxon>
        <taxon>rosids</taxon>
        <taxon>fabids</taxon>
        <taxon>Rosales</taxon>
        <taxon>Rosaceae</taxon>
        <taxon>Amygdaloideae</taxon>
        <taxon>Amygdaleae</taxon>
        <taxon>Prunus</taxon>
    </lineage>
</organism>
<name>A0A314XIJ2_PRUYE</name>
<keyword evidence="8" id="KW-0223">Dioxygenase</keyword>
<dbReference type="SUPFAM" id="SSF51197">
    <property type="entry name" value="Clavaminate synthase-like"/>
    <property type="match status" value="1"/>
</dbReference>
<evidence type="ECO:0000256" key="2">
    <source>
        <dbReference type="ARBA" id="ARBA00023004"/>
    </source>
</evidence>
<feature type="domain" description="Fe2OG dioxygenase" evidence="7">
    <location>
        <begin position="161"/>
        <end position="265"/>
    </location>
</feature>
<keyword evidence="1 6" id="KW-0479">Metal-binding</keyword>
<dbReference type="OrthoDB" id="288590at2759"/>
<protein>
    <recommendedName>
        <fullName evidence="4">2-oxoglutarate-dependent dioxygenase DAO</fullName>
    </recommendedName>
    <alternativeName>
        <fullName evidence="5">Protein DIOXYGENASE FOR AUXIN OXIDATION</fullName>
    </alternativeName>
</protein>
<keyword evidence="9" id="KW-1185">Reference proteome</keyword>
<dbReference type="Pfam" id="PF14226">
    <property type="entry name" value="DIOX_N"/>
    <property type="match status" value="1"/>
</dbReference>
<evidence type="ECO:0000256" key="5">
    <source>
        <dbReference type="ARBA" id="ARBA00076740"/>
    </source>
</evidence>
<evidence type="ECO:0000313" key="9">
    <source>
        <dbReference type="Proteomes" id="UP000250321"/>
    </source>
</evidence>
<dbReference type="InterPro" id="IPR027443">
    <property type="entry name" value="IPNS-like_sf"/>
</dbReference>
<evidence type="ECO:0000256" key="6">
    <source>
        <dbReference type="RuleBase" id="RU003682"/>
    </source>
</evidence>
<comment type="function">
    <text evidence="3">2-oxoglutarate-dependent dioxygenase essential for auxin catabolism and maintenance of auxin homeostasis in reproductive organs. Catalyzes the irreversible oxidation of indole-3-acetic acid (IAA) to the biologically inactive 2-oxoindole-3-acetic acid (OxIAA).</text>
</comment>
<keyword evidence="6" id="KW-0560">Oxidoreductase</keyword>
<dbReference type="PANTHER" id="PTHR47990">
    <property type="entry name" value="2-OXOGLUTARATE (2OG) AND FE(II)-DEPENDENT OXYGENASE SUPERFAMILY PROTEIN-RELATED"/>
    <property type="match status" value="1"/>
</dbReference>
<dbReference type="Pfam" id="PF03171">
    <property type="entry name" value="2OG-FeII_Oxy"/>
    <property type="match status" value="1"/>
</dbReference>
<keyword evidence="2 6" id="KW-0408">Iron</keyword>
<dbReference type="GO" id="GO:0051213">
    <property type="term" value="F:dioxygenase activity"/>
    <property type="evidence" value="ECO:0007669"/>
    <property type="project" value="UniProtKB-KW"/>
</dbReference>
<dbReference type="EMBL" id="PJQY01002411">
    <property type="protein sequence ID" value="PQP93954.1"/>
    <property type="molecule type" value="Genomic_DNA"/>
</dbReference>
<dbReference type="InterPro" id="IPR050231">
    <property type="entry name" value="Iron_ascorbate_oxido_reductase"/>
</dbReference>
<comment type="caution">
    <text evidence="8">The sequence shown here is derived from an EMBL/GenBank/DDBJ whole genome shotgun (WGS) entry which is preliminary data.</text>
</comment>
<evidence type="ECO:0000256" key="1">
    <source>
        <dbReference type="ARBA" id="ARBA00022723"/>
    </source>
</evidence>
<dbReference type="FunFam" id="2.60.120.330:FF:000017">
    <property type="entry name" value="2-oxoglutarate-dependent dioxygenase DAO"/>
    <property type="match status" value="1"/>
</dbReference>
<dbReference type="STRING" id="2094558.A0A314XIJ2"/>
<sequence>MGSRSPPKLPTINFSIEDLKPGSSSWLSTSKQVRYALEEYGCLVAFFDKVSAQLVDKIFGQTKDLFEVSIENKIKNISEEPYRGYIGPNPLMPLYEGLAIDNVTSPQETHKFRQLMWPDGKNNFCEIIDSFAELLAGLEHTVEQMLFESFEAAKQYESVASYNSQLLRFLKYNTLKETDATLRFASHTDKNFATIVVQHDVGGLEVQTKEGDWITIESAPSQFLFMAGDGLQVWSNDRIKACHHRVKDCGDKIRYSLGMFTFNNGVLQVPQELVDDSHPLLYNPFDGRGFIRFYTTAEAKNAKCPIKAYCGVGLEN</sequence>
<dbReference type="InterPro" id="IPR044861">
    <property type="entry name" value="IPNS-like_FE2OG_OXY"/>
</dbReference>
<dbReference type="Proteomes" id="UP000250321">
    <property type="component" value="Unassembled WGS sequence"/>
</dbReference>
<evidence type="ECO:0000313" key="8">
    <source>
        <dbReference type="EMBL" id="PQP93954.1"/>
    </source>
</evidence>